<dbReference type="EMBL" id="SRKY01000004">
    <property type="protein sequence ID" value="THH35279.1"/>
    <property type="molecule type" value="Genomic_DNA"/>
</dbReference>
<protein>
    <submittedName>
        <fullName evidence="1">Uncharacterized protein</fullName>
    </submittedName>
</protein>
<name>A0A4S4N846_9RHOB</name>
<comment type="caution">
    <text evidence="1">The sequence shown here is derived from an EMBL/GenBank/DDBJ whole genome shotgun (WGS) entry which is preliminary data.</text>
</comment>
<gene>
    <name evidence="1" type="ORF">E4Z66_15780</name>
</gene>
<sequence length="61" mass="6735">MFSECEHSCLLQMAKACKQRGMTRAEAIRSIETELCGFSSPFRIGQAVNTAFSPNPQPDLV</sequence>
<evidence type="ECO:0000313" key="1">
    <source>
        <dbReference type="EMBL" id="THH35279.1"/>
    </source>
</evidence>
<dbReference type="Proteomes" id="UP000306602">
    <property type="component" value="Unassembled WGS sequence"/>
</dbReference>
<reference evidence="1 2" key="1">
    <citation type="submission" date="2019-04" db="EMBL/GenBank/DDBJ databases">
        <title>Shimia ponticola sp. nov., isolated from seawater.</title>
        <authorList>
            <person name="Kim Y.-O."/>
            <person name="Yoon J.-H."/>
        </authorList>
    </citation>
    <scope>NUCLEOTIDE SEQUENCE [LARGE SCALE GENOMIC DNA]</scope>
    <source>
        <strain evidence="1 2">MYP11</strain>
    </source>
</reference>
<proteinExistence type="predicted"/>
<organism evidence="1 2">
    <name type="scientific">Aliishimia ponticola</name>
    <dbReference type="NCBI Taxonomy" id="2499833"/>
    <lineage>
        <taxon>Bacteria</taxon>
        <taxon>Pseudomonadati</taxon>
        <taxon>Pseudomonadota</taxon>
        <taxon>Alphaproteobacteria</taxon>
        <taxon>Rhodobacterales</taxon>
        <taxon>Paracoccaceae</taxon>
        <taxon>Aliishimia</taxon>
    </lineage>
</organism>
<dbReference type="OrthoDB" id="7869783at2"/>
<accession>A0A4S4N846</accession>
<keyword evidence="2" id="KW-1185">Reference proteome</keyword>
<dbReference type="AlphaFoldDB" id="A0A4S4N846"/>
<evidence type="ECO:0000313" key="2">
    <source>
        <dbReference type="Proteomes" id="UP000306602"/>
    </source>
</evidence>
<dbReference type="RefSeq" id="WP_136464011.1">
    <property type="nucleotide sequence ID" value="NZ_SRKY01000004.1"/>
</dbReference>